<dbReference type="InterPro" id="IPR027417">
    <property type="entry name" value="P-loop_NTPase"/>
</dbReference>
<dbReference type="SUPFAM" id="SSF52540">
    <property type="entry name" value="P-loop containing nucleoside triphosphate hydrolases"/>
    <property type="match status" value="1"/>
</dbReference>
<dbReference type="EMBL" id="JBHFNQ010000064">
    <property type="protein sequence ID" value="MFB2876917.1"/>
    <property type="molecule type" value="Genomic_DNA"/>
</dbReference>
<dbReference type="Proteomes" id="UP001576774">
    <property type="component" value="Unassembled WGS sequence"/>
</dbReference>
<sequence length="136" mass="15487">MHIISWVDNRPVKEQLRQNIWVTGQTGSGKTLLLTTLKALKVELEPETAFTGTIDVAYDILRDRMVHGVRNGRSFLLMLDDFNSHFISKDDLRHLKTILNVGYQYNIFVWGASQCSSVNTLGIASYADSHFHHVKL</sequence>
<evidence type="ECO:0000313" key="2">
    <source>
        <dbReference type="Proteomes" id="UP001576774"/>
    </source>
</evidence>
<evidence type="ECO:0000313" key="1">
    <source>
        <dbReference type="EMBL" id="MFB2876917.1"/>
    </source>
</evidence>
<name>A0ABV4X2C4_9CYAN</name>
<dbReference type="RefSeq" id="WP_413270033.1">
    <property type="nucleotide sequence ID" value="NZ_JBHFNQ010000064.1"/>
</dbReference>
<reference evidence="1 2" key="1">
    <citation type="submission" date="2024-09" db="EMBL/GenBank/DDBJ databases">
        <title>Floridaenema gen nov. (Aerosakkonemataceae, Aerosakkonematales ord. nov., Cyanobacteria) from benthic tropical and subtropical fresh waters, with the description of four new species.</title>
        <authorList>
            <person name="Moretto J.A."/>
            <person name="Berthold D.E."/>
            <person name="Lefler F.W."/>
            <person name="Huang I.-S."/>
            <person name="Laughinghouse H. IV."/>
        </authorList>
    </citation>
    <scope>NUCLEOTIDE SEQUENCE [LARGE SCALE GENOMIC DNA]</scope>
    <source>
        <strain evidence="1 2">BLCC-F46</strain>
    </source>
</reference>
<gene>
    <name evidence="1" type="ORF">ACE1CC_08475</name>
</gene>
<protein>
    <submittedName>
        <fullName evidence="1">Uncharacterized protein</fullName>
    </submittedName>
</protein>
<accession>A0ABV4X2C4</accession>
<proteinExistence type="predicted"/>
<keyword evidence="2" id="KW-1185">Reference proteome</keyword>
<organism evidence="1 2">
    <name type="scientific">Floridaenema aerugineum BLCC-F46</name>
    <dbReference type="NCBI Taxonomy" id="3153654"/>
    <lineage>
        <taxon>Bacteria</taxon>
        <taxon>Bacillati</taxon>
        <taxon>Cyanobacteriota</taxon>
        <taxon>Cyanophyceae</taxon>
        <taxon>Oscillatoriophycideae</taxon>
        <taxon>Aerosakkonematales</taxon>
        <taxon>Aerosakkonemataceae</taxon>
        <taxon>Floridanema</taxon>
        <taxon>Floridanema aerugineum</taxon>
    </lineage>
</organism>
<comment type="caution">
    <text evidence="1">The sequence shown here is derived from an EMBL/GenBank/DDBJ whole genome shotgun (WGS) entry which is preliminary data.</text>
</comment>